<reference evidence="9" key="1">
    <citation type="submission" date="2025-08" db="UniProtKB">
        <authorList>
            <consortium name="Ensembl"/>
        </authorList>
    </citation>
    <scope>IDENTIFICATION</scope>
</reference>
<evidence type="ECO:0000256" key="4">
    <source>
        <dbReference type="ARBA" id="ARBA00022859"/>
    </source>
</evidence>
<evidence type="ECO:0000256" key="6">
    <source>
        <dbReference type="ARBA" id="ARBA00023157"/>
    </source>
</evidence>
<feature type="domain" description="Ig-like" evidence="8">
    <location>
        <begin position="5"/>
        <end position="104"/>
    </location>
</feature>
<dbReference type="GO" id="GO:0009617">
    <property type="term" value="P:response to bacterium"/>
    <property type="evidence" value="ECO:0007669"/>
    <property type="project" value="TreeGrafter"/>
</dbReference>
<dbReference type="SMART" id="SM00409">
    <property type="entry name" value="IG"/>
    <property type="match status" value="1"/>
</dbReference>
<dbReference type="GO" id="GO:0005886">
    <property type="term" value="C:plasma membrane"/>
    <property type="evidence" value="ECO:0007669"/>
    <property type="project" value="UniProtKB-SubCell"/>
</dbReference>
<evidence type="ECO:0000313" key="9">
    <source>
        <dbReference type="Ensembl" id="ENSCCRP00015027424.1"/>
    </source>
</evidence>
<keyword evidence="4" id="KW-0391">Immunity</keyword>
<proteinExistence type="predicted"/>
<keyword evidence="3" id="KW-0732">Signal</keyword>
<organism evidence="9 10">
    <name type="scientific">Cyprinus carpio</name>
    <name type="common">Common carp</name>
    <dbReference type="NCBI Taxonomy" id="7962"/>
    <lineage>
        <taxon>Eukaryota</taxon>
        <taxon>Metazoa</taxon>
        <taxon>Chordata</taxon>
        <taxon>Craniata</taxon>
        <taxon>Vertebrata</taxon>
        <taxon>Euteleostomi</taxon>
        <taxon>Actinopterygii</taxon>
        <taxon>Neopterygii</taxon>
        <taxon>Teleostei</taxon>
        <taxon>Ostariophysi</taxon>
        <taxon>Cypriniformes</taxon>
        <taxon>Cyprinidae</taxon>
        <taxon>Cyprininae</taxon>
        <taxon>Cyprinus</taxon>
    </lineage>
</organism>
<evidence type="ECO:0000256" key="3">
    <source>
        <dbReference type="ARBA" id="ARBA00022729"/>
    </source>
</evidence>
<evidence type="ECO:0000259" key="8">
    <source>
        <dbReference type="PROSITE" id="PS50835"/>
    </source>
</evidence>
<dbReference type="CDD" id="cd00099">
    <property type="entry name" value="IgV"/>
    <property type="match status" value="1"/>
</dbReference>
<evidence type="ECO:0000313" key="10">
    <source>
        <dbReference type="Proteomes" id="UP000694700"/>
    </source>
</evidence>
<dbReference type="AlphaFoldDB" id="A0A8C1TUE8"/>
<evidence type="ECO:0000256" key="7">
    <source>
        <dbReference type="ARBA" id="ARBA00023180"/>
    </source>
</evidence>
<dbReference type="Proteomes" id="UP000694700">
    <property type="component" value="Unplaced"/>
</dbReference>
<dbReference type="InterPro" id="IPR007110">
    <property type="entry name" value="Ig-like_dom"/>
</dbReference>
<dbReference type="PANTHER" id="PTHR19433">
    <property type="entry name" value="T-CELL RECEPTOR ALPHA CHAIN V REGION-RELATED"/>
    <property type="match status" value="1"/>
</dbReference>
<keyword evidence="7" id="KW-0325">Glycoprotein</keyword>
<dbReference type="Ensembl" id="ENSCCRT00015028386.1">
    <property type="protein sequence ID" value="ENSCCRP00015027424.1"/>
    <property type="gene ID" value="ENSCCRG00015011569.1"/>
</dbReference>
<evidence type="ECO:0000256" key="1">
    <source>
        <dbReference type="ARBA" id="ARBA00004236"/>
    </source>
</evidence>
<keyword evidence="2" id="KW-1003">Cell membrane</keyword>
<dbReference type="PANTHER" id="PTHR19433:SF133">
    <property type="entry name" value="IMMUNE-TYPE RECEPTOR 5 PRECURSOR-RELATED"/>
    <property type="match status" value="1"/>
</dbReference>
<keyword evidence="6" id="KW-1015">Disulfide bond</keyword>
<comment type="subcellular location">
    <subcellularLocation>
        <location evidence="1">Cell membrane</location>
    </subcellularLocation>
</comment>
<dbReference type="SUPFAM" id="SSF48726">
    <property type="entry name" value="Immunoglobulin"/>
    <property type="match status" value="1"/>
</dbReference>
<sequence length="112" mass="12410">KFSSSDVDVVQEDNVKIVRAGEDVKLTCTFSTDGKSLQIVSFYIKQQPSWNKDFEKANRFIVIKGDDHFNLTILKTKSSDSATYFCVVSSHYSTGMGAGTRLLVKGMVSNVC</sequence>
<accession>A0A8C1TUE8</accession>
<evidence type="ECO:0000256" key="2">
    <source>
        <dbReference type="ARBA" id="ARBA00022475"/>
    </source>
</evidence>
<evidence type="ECO:0000256" key="5">
    <source>
        <dbReference type="ARBA" id="ARBA00023136"/>
    </source>
</evidence>
<dbReference type="InterPro" id="IPR013106">
    <property type="entry name" value="Ig_V-set"/>
</dbReference>
<dbReference type="Gene3D" id="2.60.40.10">
    <property type="entry name" value="Immunoglobulins"/>
    <property type="match status" value="1"/>
</dbReference>
<protein>
    <recommendedName>
        <fullName evidence="8">Ig-like domain-containing protein</fullName>
    </recommendedName>
</protein>
<keyword evidence="5" id="KW-0472">Membrane</keyword>
<dbReference type="InterPro" id="IPR036179">
    <property type="entry name" value="Ig-like_dom_sf"/>
</dbReference>
<dbReference type="InterPro" id="IPR052051">
    <property type="entry name" value="TCR_complex_component"/>
</dbReference>
<dbReference type="Pfam" id="PF07686">
    <property type="entry name" value="V-set"/>
    <property type="match status" value="1"/>
</dbReference>
<dbReference type="GO" id="GO:0002376">
    <property type="term" value="P:immune system process"/>
    <property type="evidence" value="ECO:0007669"/>
    <property type="project" value="UniProtKB-KW"/>
</dbReference>
<dbReference type="InterPro" id="IPR013783">
    <property type="entry name" value="Ig-like_fold"/>
</dbReference>
<name>A0A8C1TUE8_CYPCA</name>
<dbReference type="InterPro" id="IPR003599">
    <property type="entry name" value="Ig_sub"/>
</dbReference>
<dbReference type="PROSITE" id="PS50835">
    <property type="entry name" value="IG_LIKE"/>
    <property type="match status" value="1"/>
</dbReference>